<organism evidence="1 2">
    <name type="scientific">Adineta steineri</name>
    <dbReference type="NCBI Taxonomy" id="433720"/>
    <lineage>
        <taxon>Eukaryota</taxon>
        <taxon>Metazoa</taxon>
        <taxon>Spiralia</taxon>
        <taxon>Gnathifera</taxon>
        <taxon>Rotifera</taxon>
        <taxon>Eurotatoria</taxon>
        <taxon>Bdelloidea</taxon>
        <taxon>Adinetida</taxon>
        <taxon>Adinetidae</taxon>
        <taxon>Adineta</taxon>
    </lineage>
</organism>
<protein>
    <submittedName>
        <fullName evidence="1">Uncharacterized protein</fullName>
    </submittedName>
</protein>
<gene>
    <name evidence="1" type="ORF">OXD698_LOCUS18600</name>
</gene>
<reference evidence="1" key="1">
    <citation type="submission" date="2021-02" db="EMBL/GenBank/DDBJ databases">
        <authorList>
            <person name="Nowell W R."/>
        </authorList>
    </citation>
    <scope>NUCLEOTIDE SEQUENCE</scope>
</reference>
<dbReference type="AlphaFoldDB" id="A0A819C1J6"/>
<evidence type="ECO:0000313" key="1">
    <source>
        <dbReference type="EMBL" id="CAF3806997.1"/>
    </source>
</evidence>
<accession>A0A819C1J6</accession>
<evidence type="ECO:0000313" key="2">
    <source>
        <dbReference type="Proteomes" id="UP000663844"/>
    </source>
</evidence>
<sequence>MLGRNRPSENYLMDTTLHSNDNIPRHSLTGSPINSAATKFAKSTTDIDNERIAMRTNIPITIANRNINEHENIQPPDHLEMNRITPTITRLSVIVVPLNKVSTLNDSDEKKNKSLEINQQSISNALSAESPRTGRVSVTKLPRNSIVGSSRPRASIIDHTNNAHLRKSLVGIQSTGVHSKITPLVPDNEPNIDSGVKVVHVSRKSTVF</sequence>
<comment type="caution">
    <text evidence="1">The sequence shown here is derived from an EMBL/GenBank/DDBJ whole genome shotgun (WGS) entry which is preliminary data.</text>
</comment>
<dbReference type="Proteomes" id="UP000663844">
    <property type="component" value="Unassembled WGS sequence"/>
</dbReference>
<name>A0A819C1J6_9BILA</name>
<dbReference type="EMBL" id="CAJOAZ010001382">
    <property type="protein sequence ID" value="CAF3806997.1"/>
    <property type="molecule type" value="Genomic_DNA"/>
</dbReference>
<proteinExistence type="predicted"/>